<dbReference type="EMBL" id="BORB01000006">
    <property type="protein sequence ID" value="GIN56722.1"/>
    <property type="molecule type" value="Genomic_DNA"/>
</dbReference>
<sequence>MFMNKQLWLTVMLLVSLFLFGCNKEKVVTSDPGGSDEQKEDITLTIMMWDDWGQGFDANIKEVVEEQFPHITVKNIGGDTGNKDWIEEALTAGNVPDLIFAHRQYHVNLLEEYELNYDMTELLEKHAFDLSRYDPAHLDEWRSWANGELWLLPFMADRYALHYNKDIFDLFGVEYPTDGMTWKEVITLASQVTGERNGVQYQGLDITGNGHLPMTQIIGKTQLIDPETDEVLWTKSPYVKQWLEMVESVYNMPGNEKPEGDAWTESRTLAMRPLWLDMGTPEDLNFDIVTFPQWEDAPNVGPLAGGWGLGITEPSQHKDEAMEVMKFLYSDEHIGFLGESPIHAPFKHLFEEKDIDGMLVGERLEKFKGKNLQALYKLEAAGGPESRSEFDVGAFQQIERLGQDFIESGQDVNTFIRELTEKEEIRIKDEKGAS</sequence>
<accession>A0ABQ4KFP1</accession>
<reference evidence="1 2" key="1">
    <citation type="submission" date="2021-03" db="EMBL/GenBank/DDBJ databases">
        <title>Antimicrobial resistance genes in bacteria isolated from Japanese honey, and their potential for conferring macrolide and lincosamide resistance in the American foulbrood pathogen Paenibacillus larvae.</title>
        <authorList>
            <person name="Okamoto M."/>
            <person name="Kumagai M."/>
            <person name="Kanamori H."/>
            <person name="Takamatsu D."/>
        </authorList>
    </citation>
    <scope>NUCLEOTIDE SEQUENCE [LARGE SCALE GENOMIC DNA]</scope>
    <source>
        <strain evidence="1 2">J8TS2</strain>
    </source>
</reference>
<protein>
    <submittedName>
        <fullName evidence="1">Sugar ABC transporter substrate-binding protein</fullName>
    </submittedName>
</protein>
<name>A0ABQ4KFP1_9BACI</name>
<keyword evidence="2" id="KW-1185">Reference proteome</keyword>
<evidence type="ECO:0000313" key="2">
    <source>
        <dbReference type="Proteomes" id="UP000679950"/>
    </source>
</evidence>
<dbReference type="PANTHER" id="PTHR43649">
    <property type="entry name" value="ARABINOSE-BINDING PROTEIN-RELATED"/>
    <property type="match status" value="1"/>
</dbReference>
<dbReference type="Gene3D" id="3.40.190.10">
    <property type="entry name" value="Periplasmic binding protein-like II"/>
    <property type="match status" value="1"/>
</dbReference>
<comment type="caution">
    <text evidence="1">The sequence shown here is derived from an EMBL/GenBank/DDBJ whole genome shotgun (WGS) entry which is preliminary data.</text>
</comment>
<dbReference type="Pfam" id="PF01547">
    <property type="entry name" value="SBP_bac_1"/>
    <property type="match status" value="1"/>
</dbReference>
<dbReference type="InterPro" id="IPR050490">
    <property type="entry name" value="Bact_solute-bd_prot1"/>
</dbReference>
<gene>
    <name evidence="1" type="ORF">J8TS2_10410</name>
</gene>
<dbReference type="Proteomes" id="UP000679950">
    <property type="component" value="Unassembled WGS sequence"/>
</dbReference>
<dbReference type="PANTHER" id="PTHR43649:SF12">
    <property type="entry name" value="DIACETYLCHITOBIOSE BINDING PROTEIN DASA"/>
    <property type="match status" value="1"/>
</dbReference>
<dbReference type="SUPFAM" id="SSF53850">
    <property type="entry name" value="Periplasmic binding protein-like II"/>
    <property type="match status" value="1"/>
</dbReference>
<dbReference type="PROSITE" id="PS51257">
    <property type="entry name" value="PROKAR_LIPOPROTEIN"/>
    <property type="match status" value="1"/>
</dbReference>
<dbReference type="InterPro" id="IPR006059">
    <property type="entry name" value="SBP"/>
</dbReference>
<organism evidence="1 2">
    <name type="scientific">Lederbergia ruris</name>
    <dbReference type="NCBI Taxonomy" id="217495"/>
    <lineage>
        <taxon>Bacteria</taxon>
        <taxon>Bacillati</taxon>
        <taxon>Bacillota</taxon>
        <taxon>Bacilli</taxon>
        <taxon>Bacillales</taxon>
        <taxon>Bacillaceae</taxon>
        <taxon>Lederbergia</taxon>
    </lineage>
</organism>
<proteinExistence type="predicted"/>
<dbReference type="RefSeq" id="WP_212965688.1">
    <property type="nucleotide sequence ID" value="NZ_BORB01000006.1"/>
</dbReference>
<evidence type="ECO:0000313" key="1">
    <source>
        <dbReference type="EMBL" id="GIN56722.1"/>
    </source>
</evidence>